<evidence type="ECO:0000256" key="3">
    <source>
        <dbReference type="ARBA" id="ARBA00022777"/>
    </source>
</evidence>
<dbReference type="InterPro" id="IPR053149">
    <property type="entry name" value="TPK"/>
</dbReference>
<dbReference type="GO" id="GO:0006772">
    <property type="term" value="P:thiamine metabolic process"/>
    <property type="evidence" value="ECO:0007669"/>
    <property type="project" value="UniProtKB-UniRule"/>
</dbReference>
<dbReference type="Pfam" id="PF04263">
    <property type="entry name" value="TPK_catalytic"/>
    <property type="match status" value="1"/>
</dbReference>
<accession>A0A918S858</accession>
<dbReference type="GO" id="GO:0004788">
    <property type="term" value="F:thiamine diphosphokinase activity"/>
    <property type="evidence" value="ECO:0007669"/>
    <property type="project" value="UniProtKB-UniRule"/>
</dbReference>
<comment type="caution">
    <text evidence="7">The sequence shown here is derived from an EMBL/GenBank/DDBJ whole genome shotgun (WGS) entry which is preliminary data.</text>
</comment>
<dbReference type="Gene3D" id="3.40.50.10240">
    <property type="entry name" value="Thiamin pyrophosphokinase, catalytic domain"/>
    <property type="match status" value="1"/>
</dbReference>
<keyword evidence="3" id="KW-0418">Kinase</keyword>
<evidence type="ECO:0000313" key="8">
    <source>
        <dbReference type="Proteomes" id="UP000646579"/>
    </source>
</evidence>
<evidence type="ECO:0000256" key="2">
    <source>
        <dbReference type="ARBA" id="ARBA00022741"/>
    </source>
</evidence>
<sequence length="229" mass="24546">MVEHGDPPLVYERPIAIVGGGTVEPDMLRQLDQQGIALIGADGGGDVIADAGLVPAAIVGDFDSLRDPSAWSSQTRLVHLKEQMTSDFEKAVYSTSAPVTLALGMIGRRFDHTMAGLHVVHRYAKERRIILVDEVDIVMGVSGSFDFTAEPGERVSIHPLDPVCFRASSGLLFSLDGLALASGVRTGTSNSATQTTFSVETSEIGIWLLILGKARLADLIQHLVTRDRP</sequence>
<keyword evidence="1" id="KW-0808">Transferase</keyword>
<evidence type="ECO:0000313" key="7">
    <source>
        <dbReference type="EMBL" id="GHA28064.1"/>
    </source>
</evidence>
<keyword evidence="4" id="KW-0067">ATP-binding</keyword>
<keyword evidence="8" id="KW-1185">Reference proteome</keyword>
<dbReference type="GO" id="GO:0016301">
    <property type="term" value="F:kinase activity"/>
    <property type="evidence" value="ECO:0007669"/>
    <property type="project" value="UniProtKB-KW"/>
</dbReference>
<reference evidence="7" key="1">
    <citation type="journal article" date="2014" name="Int. J. Syst. Evol. Microbiol.">
        <title>Complete genome sequence of Corynebacterium casei LMG S-19264T (=DSM 44701T), isolated from a smear-ripened cheese.</title>
        <authorList>
            <consortium name="US DOE Joint Genome Institute (JGI-PGF)"/>
            <person name="Walter F."/>
            <person name="Albersmeier A."/>
            <person name="Kalinowski J."/>
            <person name="Ruckert C."/>
        </authorList>
    </citation>
    <scope>NUCLEOTIDE SEQUENCE</scope>
    <source>
        <strain evidence="7">KCTC 32437</strain>
    </source>
</reference>
<evidence type="ECO:0000256" key="1">
    <source>
        <dbReference type="ARBA" id="ARBA00022679"/>
    </source>
</evidence>
<organism evidence="7 8">
    <name type="scientific">Devosia pacifica</name>
    <dbReference type="NCBI Taxonomy" id="1335967"/>
    <lineage>
        <taxon>Bacteria</taxon>
        <taxon>Pseudomonadati</taxon>
        <taxon>Pseudomonadota</taxon>
        <taxon>Alphaproteobacteria</taxon>
        <taxon>Hyphomicrobiales</taxon>
        <taxon>Devosiaceae</taxon>
        <taxon>Devosia</taxon>
    </lineage>
</organism>
<dbReference type="NCBIfam" id="TIGR01378">
    <property type="entry name" value="thi_PPkinase"/>
    <property type="match status" value="1"/>
</dbReference>
<dbReference type="PANTHER" id="PTHR41299">
    <property type="entry name" value="THIAMINE PYROPHOSPHOKINASE"/>
    <property type="match status" value="1"/>
</dbReference>
<dbReference type="PANTHER" id="PTHR41299:SF1">
    <property type="entry name" value="THIAMINE PYROPHOSPHOKINASE"/>
    <property type="match status" value="1"/>
</dbReference>
<dbReference type="InterPro" id="IPR007371">
    <property type="entry name" value="TPK_catalytic"/>
</dbReference>
<dbReference type="AlphaFoldDB" id="A0A918S858"/>
<dbReference type="EC" id="2.7.6.2" evidence="5"/>
<gene>
    <name evidence="7" type="primary">thiN</name>
    <name evidence="7" type="ORF">GCM10007989_25050</name>
</gene>
<dbReference type="InterPro" id="IPR006282">
    <property type="entry name" value="Thi_PPkinase"/>
</dbReference>
<feature type="domain" description="Thiamin pyrophosphokinase catalytic" evidence="6">
    <location>
        <begin position="33"/>
        <end position="128"/>
    </location>
</feature>
<proteinExistence type="predicted"/>
<protein>
    <recommendedName>
        <fullName evidence="5">Thiamine diphosphokinase</fullName>
        <ecNumber evidence="5">2.7.6.2</ecNumber>
    </recommendedName>
</protein>
<dbReference type="CDD" id="cd07995">
    <property type="entry name" value="TPK"/>
    <property type="match status" value="1"/>
</dbReference>
<dbReference type="GO" id="GO:0005524">
    <property type="term" value="F:ATP binding"/>
    <property type="evidence" value="ECO:0007669"/>
    <property type="project" value="UniProtKB-KW"/>
</dbReference>
<evidence type="ECO:0000256" key="4">
    <source>
        <dbReference type="ARBA" id="ARBA00022840"/>
    </source>
</evidence>
<dbReference type="GO" id="GO:0009229">
    <property type="term" value="P:thiamine diphosphate biosynthetic process"/>
    <property type="evidence" value="ECO:0007669"/>
    <property type="project" value="InterPro"/>
</dbReference>
<evidence type="ECO:0000259" key="6">
    <source>
        <dbReference type="Pfam" id="PF04263"/>
    </source>
</evidence>
<dbReference type="EMBL" id="BMZE01000002">
    <property type="protein sequence ID" value="GHA28064.1"/>
    <property type="molecule type" value="Genomic_DNA"/>
</dbReference>
<keyword evidence="2" id="KW-0547">Nucleotide-binding</keyword>
<dbReference type="InterPro" id="IPR036759">
    <property type="entry name" value="TPK_catalytic_sf"/>
</dbReference>
<reference evidence="7" key="2">
    <citation type="submission" date="2020-09" db="EMBL/GenBank/DDBJ databases">
        <authorList>
            <person name="Sun Q."/>
            <person name="Kim S."/>
        </authorList>
    </citation>
    <scope>NUCLEOTIDE SEQUENCE</scope>
    <source>
        <strain evidence="7">KCTC 32437</strain>
    </source>
</reference>
<dbReference type="SUPFAM" id="SSF63999">
    <property type="entry name" value="Thiamin pyrophosphokinase, catalytic domain"/>
    <property type="match status" value="1"/>
</dbReference>
<dbReference type="Proteomes" id="UP000646579">
    <property type="component" value="Unassembled WGS sequence"/>
</dbReference>
<evidence type="ECO:0000256" key="5">
    <source>
        <dbReference type="NCBIfam" id="TIGR01378"/>
    </source>
</evidence>
<name>A0A918S858_9HYPH</name>